<comment type="caution">
    <text evidence="3">The sequence shown here is derived from an EMBL/GenBank/DDBJ whole genome shotgun (WGS) entry which is preliminary data.</text>
</comment>
<protein>
    <recommendedName>
        <fullName evidence="6">Transmembrane protein</fullName>
    </recommendedName>
</protein>
<feature type="transmembrane region" description="Helical" evidence="1">
    <location>
        <begin position="20"/>
        <end position="43"/>
    </location>
</feature>
<dbReference type="EMBL" id="CATWFT010000009">
    <property type="protein sequence ID" value="CAJ0726703.1"/>
    <property type="molecule type" value="Genomic_DNA"/>
</dbReference>
<organism evidence="3 5">
    <name type="scientific">Ralstonia pickettii</name>
    <name type="common">Burkholderia pickettii</name>
    <dbReference type="NCBI Taxonomy" id="329"/>
    <lineage>
        <taxon>Bacteria</taxon>
        <taxon>Pseudomonadati</taxon>
        <taxon>Pseudomonadota</taxon>
        <taxon>Betaproteobacteria</taxon>
        <taxon>Burkholderiales</taxon>
        <taxon>Burkholderiaceae</taxon>
        <taxon>Ralstonia</taxon>
    </lineage>
</organism>
<sequence length="104" mass="11113">MESLLKFVNTPFRLFCTMLVLYMAAHSHAIAVVVGIVFLSVIWHSLKSEKAAPIPAAPVIIPPKPAQAEADKAAPAVRPAANTARYAKSAVVTPMLRPKAATRP</sequence>
<reference evidence="3" key="1">
    <citation type="submission" date="2018-06" db="EMBL/GenBank/DDBJ databases">
        <authorList>
            <person name="O'Rourke A."/>
        </authorList>
    </citation>
    <scope>NUCLEOTIDE SEQUENCE</scope>
    <source>
        <strain evidence="3">132550021-3</strain>
    </source>
</reference>
<dbReference type="AlphaFoldDB" id="A0A2P4RAI4"/>
<dbReference type="EMBL" id="QGBI01000023">
    <property type="protein sequence ID" value="MBX3892275.1"/>
    <property type="molecule type" value="Genomic_DNA"/>
</dbReference>
<evidence type="ECO:0000313" key="2">
    <source>
        <dbReference type="EMBL" id="CAJ0726703.1"/>
    </source>
</evidence>
<accession>A0A2P4RAI4</accession>
<dbReference type="Proteomes" id="UP001189303">
    <property type="component" value="Unassembled WGS sequence"/>
</dbReference>
<gene>
    <name evidence="3" type="ORF">DEE74_20625</name>
    <name evidence="2" type="ORF">R38712_03138</name>
</gene>
<name>A0A2P4RAI4_RALPI</name>
<keyword evidence="1" id="KW-1133">Transmembrane helix</keyword>
<reference evidence="2 4" key="2">
    <citation type="submission" date="2023-07" db="EMBL/GenBank/DDBJ databases">
        <authorList>
            <person name="Peeters C."/>
        </authorList>
    </citation>
    <scope>NUCLEOTIDE SEQUENCE [LARGE SCALE GENOMIC DNA]</scope>
    <source>
        <strain evidence="2 4">R-38712</strain>
    </source>
</reference>
<keyword evidence="1" id="KW-0812">Transmembrane</keyword>
<dbReference type="OMA" id="CYHKLIG"/>
<dbReference type="RefSeq" id="WP_012435647.1">
    <property type="nucleotide sequence ID" value="NZ_CATWFT010000009.1"/>
</dbReference>
<evidence type="ECO:0000313" key="5">
    <source>
        <dbReference type="Proteomes" id="UP001199322"/>
    </source>
</evidence>
<evidence type="ECO:0000313" key="3">
    <source>
        <dbReference type="EMBL" id="MBX3892275.1"/>
    </source>
</evidence>
<proteinExistence type="predicted"/>
<keyword evidence="1" id="KW-0472">Membrane</keyword>
<keyword evidence="4" id="KW-1185">Reference proteome</keyword>
<evidence type="ECO:0008006" key="6">
    <source>
        <dbReference type="Google" id="ProtNLM"/>
    </source>
</evidence>
<evidence type="ECO:0000256" key="1">
    <source>
        <dbReference type="SAM" id="Phobius"/>
    </source>
</evidence>
<evidence type="ECO:0000313" key="4">
    <source>
        <dbReference type="Proteomes" id="UP001189303"/>
    </source>
</evidence>
<dbReference type="Proteomes" id="UP001199322">
    <property type="component" value="Unassembled WGS sequence"/>
</dbReference>